<reference evidence="2" key="1">
    <citation type="journal article" date="2018" name="Front. Microbiol.">
        <title>Genome-Based Analysis Reveals the Taxonomy and Diversity of the Family Idiomarinaceae.</title>
        <authorList>
            <person name="Liu Y."/>
            <person name="Lai Q."/>
            <person name="Shao Z."/>
        </authorList>
    </citation>
    <scope>NUCLEOTIDE SEQUENCE [LARGE SCALE GENOMIC DNA]</scope>
    <source>
        <strain evidence="2">R22</strain>
    </source>
</reference>
<dbReference type="EMBL" id="PIQC01000003">
    <property type="protein sequence ID" value="RUO71780.1"/>
    <property type="molecule type" value="Genomic_DNA"/>
</dbReference>
<proteinExistence type="predicted"/>
<sequence length="536" mass="59115">MQQGTDPLVIDVDAELEATINEMESLHKEIAELDGANLMVDCQRSVVDSITSQFGILGVVANSQDGGNVTTEHNFKKGITANEQDQQRYDNYRDMNNGGFTSEVRRQKGYEAPKNAYRDKHVGDRKYVKDGYTGKRLHTDKTPVDVEHIVSAHEFESRADTNLFLSPQERVDLASSDDNLTPISFSANRSKGSKAFEPWAEQQRTDNGKTNAEHFGVNAELARAKDKKSRAEIEKAVRRGALKKYGKELLATGASDAAKTGYKTATGILMQRSASAIFNAFKRALKEGKNLSLRRKLALFKRYASEAFEQIKKDWKEIVDSSFEAGISAFLSNLLVFAINYFKTLFKKAVAIIRAGFQSLVKAVRLLMSPPEGMSKRDARYEAAKVFTAGVITASSLLLSESIAKLLQATPLIGPFFAIPTGEDSVIGDMVADALSLIIGGLASTVAVYFIDQIKNSTRKSELQIQLMAQGGVVINLKSIQSWQSLDNAYHHLFTTVGEMREDLSEKQQSIEKSKKQTDDAVTGFAAAVENFGKFD</sequence>
<dbReference type="RefSeq" id="WP_126780678.1">
    <property type="nucleotide sequence ID" value="NZ_PIQC01000003.1"/>
</dbReference>
<dbReference type="Proteomes" id="UP000288058">
    <property type="component" value="Unassembled WGS sequence"/>
</dbReference>
<dbReference type="AlphaFoldDB" id="A0A432Z1K7"/>
<evidence type="ECO:0008006" key="3">
    <source>
        <dbReference type="Google" id="ProtNLM"/>
    </source>
</evidence>
<evidence type="ECO:0000313" key="1">
    <source>
        <dbReference type="EMBL" id="RUO71780.1"/>
    </source>
</evidence>
<comment type="caution">
    <text evidence="1">The sequence shown here is derived from an EMBL/GenBank/DDBJ whole genome shotgun (WGS) entry which is preliminary data.</text>
</comment>
<protein>
    <recommendedName>
        <fullName evidence="3">DNA repair protein</fullName>
    </recommendedName>
</protein>
<evidence type="ECO:0000313" key="2">
    <source>
        <dbReference type="Proteomes" id="UP000288058"/>
    </source>
</evidence>
<gene>
    <name evidence="1" type="ORF">CWI78_04490</name>
</gene>
<organism evidence="1 2">
    <name type="scientific">Idiomarina ramblicola</name>
    <dbReference type="NCBI Taxonomy" id="263724"/>
    <lineage>
        <taxon>Bacteria</taxon>
        <taxon>Pseudomonadati</taxon>
        <taxon>Pseudomonadota</taxon>
        <taxon>Gammaproteobacteria</taxon>
        <taxon>Alteromonadales</taxon>
        <taxon>Idiomarinaceae</taxon>
        <taxon>Idiomarina</taxon>
    </lineage>
</organism>
<dbReference type="OrthoDB" id="2497689at2"/>
<keyword evidence="2" id="KW-1185">Reference proteome</keyword>
<accession>A0A432Z1K7</accession>
<name>A0A432Z1K7_9GAMM</name>